<dbReference type="Pfam" id="PF00561">
    <property type="entry name" value="Abhydrolase_1"/>
    <property type="match status" value="1"/>
</dbReference>
<keyword evidence="5" id="KW-1185">Reference proteome</keyword>
<dbReference type="InterPro" id="IPR029058">
    <property type="entry name" value="AB_hydrolase_fold"/>
</dbReference>
<dbReference type="Proteomes" id="UP000183832">
    <property type="component" value="Unassembled WGS sequence"/>
</dbReference>
<proteinExistence type="inferred from homology"/>
<dbReference type="ESTHER" id="9dipt-a0a1j1hjy8">
    <property type="family name" value="SERHL"/>
</dbReference>
<dbReference type="PANTHER" id="PTHR43798:SF14">
    <property type="entry name" value="SERINE HYDROLASE-LIKE PROTEIN DDB_G0286239"/>
    <property type="match status" value="1"/>
</dbReference>
<dbReference type="GO" id="GO:0016787">
    <property type="term" value="F:hydrolase activity"/>
    <property type="evidence" value="ECO:0007669"/>
    <property type="project" value="UniProtKB-KW"/>
</dbReference>
<evidence type="ECO:0000256" key="2">
    <source>
        <dbReference type="ARBA" id="ARBA00022801"/>
    </source>
</evidence>
<organism evidence="4 5">
    <name type="scientific">Clunio marinus</name>
    <dbReference type="NCBI Taxonomy" id="568069"/>
    <lineage>
        <taxon>Eukaryota</taxon>
        <taxon>Metazoa</taxon>
        <taxon>Ecdysozoa</taxon>
        <taxon>Arthropoda</taxon>
        <taxon>Hexapoda</taxon>
        <taxon>Insecta</taxon>
        <taxon>Pterygota</taxon>
        <taxon>Neoptera</taxon>
        <taxon>Endopterygota</taxon>
        <taxon>Diptera</taxon>
        <taxon>Nematocera</taxon>
        <taxon>Chironomoidea</taxon>
        <taxon>Chironomidae</taxon>
        <taxon>Clunio</taxon>
    </lineage>
</organism>
<evidence type="ECO:0000313" key="4">
    <source>
        <dbReference type="EMBL" id="CRK88376.1"/>
    </source>
</evidence>
<dbReference type="InterPro" id="IPR050266">
    <property type="entry name" value="AB_hydrolase_sf"/>
</dbReference>
<dbReference type="InterPro" id="IPR000073">
    <property type="entry name" value="AB_hydrolase_1"/>
</dbReference>
<evidence type="ECO:0000313" key="5">
    <source>
        <dbReference type="Proteomes" id="UP000183832"/>
    </source>
</evidence>
<keyword evidence="2" id="KW-0378">Hydrolase</keyword>
<feature type="domain" description="AB hydrolase-1" evidence="3">
    <location>
        <begin position="75"/>
        <end position="207"/>
    </location>
</feature>
<evidence type="ECO:0000256" key="1">
    <source>
        <dbReference type="ARBA" id="ARBA00008645"/>
    </source>
</evidence>
<dbReference type="Gene3D" id="3.40.50.1820">
    <property type="entry name" value="alpha/beta hydrolase"/>
    <property type="match status" value="1"/>
</dbReference>
<gene>
    <name evidence="4" type="ORF">CLUMA_CG002153</name>
</gene>
<accession>A0A1J1HJY8</accession>
<dbReference type="EMBL" id="CVRI01000006">
    <property type="protein sequence ID" value="CRK88376.1"/>
    <property type="molecule type" value="Genomic_DNA"/>
</dbReference>
<protein>
    <submittedName>
        <fullName evidence="4">CLUMA_CG002153, isoform A</fullName>
    </submittedName>
</protein>
<dbReference type="PANTHER" id="PTHR43798">
    <property type="entry name" value="MONOACYLGLYCEROL LIPASE"/>
    <property type="match status" value="1"/>
</dbReference>
<dbReference type="SUPFAM" id="SSF53474">
    <property type="entry name" value="alpha/beta-Hydrolases"/>
    <property type="match status" value="1"/>
</dbReference>
<dbReference type="GO" id="GO:0016020">
    <property type="term" value="C:membrane"/>
    <property type="evidence" value="ECO:0007669"/>
    <property type="project" value="TreeGrafter"/>
</dbReference>
<dbReference type="OrthoDB" id="190201at2759"/>
<evidence type="ECO:0000259" key="3">
    <source>
        <dbReference type="Pfam" id="PF00561"/>
    </source>
</evidence>
<dbReference type="STRING" id="568069.A0A1J1HJY8"/>
<reference evidence="4 5" key="1">
    <citation type="submission" date="2015-04" db="EMBL/GenBank/DDBJ databases">
        <authorList>
            <person name="Syromyatnikov M.Y."/>
            <person name="Popov V.N."/>
        </authorList>
    </citation>
    <scope>NUCLEOTIDE SEQUENCE [LARGE SCALE GENOMIC DNA]</scope>
</reference>
<sequence length="351" mass="40549">MKSLAKTLGNPHKYIYRHLYSSSVDNKGGKMTNLELSDIPTEEEIELEVEEVRIRLPWNNGTLAGKWWGSKNQRPIVCMHGWQDNAGTFDRLIPLLPKTESYLAIDLPGHGLSSRVPDGMAYHGIDNLYLLNNLCKEYNWDKISLMGHSMGSVLSFMFASVFPNKVDMLIQIDALKPHVPDPEKVALGLQDRVENFMIADLRNQDKSEPPSYTYEDMIERLFTGTRGSVTKESAQYLLKRNIKRSEKYPGKFYFTRDSRLKNSFSPNFSQPVSKELSKRLKMPHLFIKALHAPFWEKREYYDEVIDILQENENFECHTVDATHHLHLTHPETVAPLISNFIEKHRNVNSKL</sequence>
<comment type="similarity">
    <text evidence="1">Belongs to the AB hydrolase superfamily.</text>
</comment>
<dbReference type="AlphaFoldDB" id="A0A1J1HJY8"/>
<name>A0A1J1HJY8_9DIPT</name>